<evidence type="ECO:0000259" key="2">
    <source>
        <dbReference type="PROSITE" id="PS50004"/>
    </source>
</evidence>
<feature type="compositionally biased region" description="Polar residues" evidence="1">
    <location>
        <begin position="12"/>
        <end position="37"/>
    </location>
</feature>
<dbReference type="InterPro" id="IPR035892">
    <property type="entry name" value="C2_domain_sf"/>
</dbReference>
<keyword evidence="4" id="KW-1185">Reference proteome</keyword>
<dbReference type="EMBL" id="JAKELL010000017">
    <property type="protein sequence ID" value="KAH8993697.1"/>
    <property type="molecule type" value="Genomic_DNA"/>
</dbReference>
<gene>
    <name evidence="3" type="ORF">EDB92DRAFT_1852803</name>
</gene>
<dbReference type="Pfam" id="PF00168">
    <property type="entry name" value="C2"/>
    <property type="match status" value="1"/>
</dbReference>
<dbReference type="PROSITE" id="PS50004">
    <property type="entry name" value="C2"/>
    <property type="match status" value="1"/>
</dbReference>
<protein>
    <recommendedName>
        <fullName evidence="2">C2 domain-containing protein</fullName>
    </recommendedName>
</protein>
<name>A0AAD4LI45_9AGAM</name>
<dbReference type="AlphaFoldDB" id="A0AAD4LI45"/>
<dbReference type="Gene3D" id="2.60.40.150">
    <property type="entry name" value="C2 domain"/>
    <property type="match status" value="1"/>
</dbReference>
<organism evidence="3 4">
    <name type="scientific">Lactarius akahatsu</name>
    <dbReference type="NCBI Taxonomy" id="416441"/>
    <lineage>
        <taxon>Eukaryota</taxon>
        <taxon>Fungi</taxon>
        <taxon>Dikarya</taxon>
        <taxon>Basidiomycota</taxon>
        <taxon>Agaricomycotina</taxon>
        <taxon>Agaricomycetes</taxon>
        <taxon>Russulales</taxon>
        <taxon>Russulaceae</taxon>
        <taxon>Lactarius</taxon>
    </lineage>
</organism>
<sequence length="209" mass="22884">MASTQDMEHHQMTLNSPGPLGSENSGIQPDTQITDPQGRQPQLICVEVTVLRAHNVPHIKHRFGGKTRFYVTIAYQTTKKKTEGVQIEGQTVQWDQKLDAFKFFVLPPSSSLTLSLYAKSLARSDILIGKYEIPVEPQINVPFVLSNGDGQAGQSTEAVTLYLTISVSMNEARPILPTDLVVTQAPLDPCTCILSACTLCVSVLSRLAF</sequence>
<comment type="caution">
    <text evidence="3">The sequence shown here is derived from an EMBL/GenBank/DDBJ whole genome shotgun (WGS) entry which is preliminary data.</text>
</comment>
<dbReference type="SUPFAM" id="SSF49562">
    <property type="entry name" value="C2 domain (Calcium/lipid-binding domain, CaLB)"/>
    <property type="match status" value="1"/>
</dbReference>
<dbReference type="CDD" id="cd00030">
    <property type="entry name" value="C2"/>
    <property type="match status" value="1"/>
</dbReference>
<evidence type="ECO:0000256" key="1">
    <source>
        <dbReference type="SAM" id="MobiDB-lite"/>
    </source>
</evidence>
<feature type="domain" description="C2" evidence="2">
    <location>
        <begin position="27"/>
        <end position="148"/>
    </location>
</feature>
<accession>A0AAD4LI45</accession>
<feature type="region of interest" description="Disordered" evidence="1">
    <location>
        <begin position="1"/>
        <end position="37"/>
    </location>
</feature>
<dbReference type="InterPro" id="IPR000008">
    <property type="entry name" value="C2_dom"/>
</dbReference>
<feature type="compositionally biased region" description="Basic and acidic residues" evidence="1">
    <location>
        <begin position="1"/>
        <end position="11"/>
    </location>
</feature>
<reference evidence="3" key="1">
    <citation type="submission" date="2022-01" db="EMBL/GenBank/DDBJ databases">
        <title>Comparative genomics reveals a dynamic genome evolution in the ectomycorrhizal milk-cap (Lactarius) mushrooms.</title>
        <authorList>
            <consortium name="DOE Joint Genome Institute"/>
            <person name="Lebreton A."/>
            <person name="Tang N."/>
            <person name="Kuo A."/>
            <person name="LaButti K."/>
            <person name="Drula E."/>
            <person name="Barry K."/>
            <person name="Clum A."/>
            <person name="Lipzen A."/>
            <person name="Mousain D."/>
            <person name="Ng V."/>
            <person name="Wang R."/>
            <person name="Wang X."/>
            <person name="Dai Y."/>
            <person name="Henrissat B."/>
            <person name="Grigoriev I.V."/>
            <person name="Guerin-Laguette A."/>
            <person name="Yu F."/>
            <person name="Martin F.M."/>
        </authorList>
    </citation>
    <scope>NUCLEOTIDE SEQUENCE</scope>
    <source>
        <strain evidence="3">QP</strain>
    </source>
</reference>
<evidence type="ECO:0000313" key="3">
    <source>
        <dbReference type="EMBL" id="KAH8993697.1"/>
    </source>
</evidence>
<dbReference type="Proteomes" id="UP001201163">
    <property type="component" value="Unassembled WGS sequence"/>
</dbReference>
<evidence type="ECO:0000313" key="4">
    <source>
        <dbReference type="Proteomes" id="UP001201163"/>
    </source>
</evidence>
<proteinExistence type="predicted"/>